<dbReference type="SUPFAM" id="SSF82607">
    <property type="entry name" value="YbaB-like"/>
    <property type="match status" value="1"/>
</dbReference>
<gene>
    <name evidence="4" type="ORF">GGR24_001720</name>
</gene>
<keyword evidence="2" id="KW-0963">Cytoplasm</keyword>
<dbReference type="InterPro" id="IPR004401">
    <property type="entry name" value="YbaB/EbfC"/>
</dbReference>
<proteinExistence type="inferred from homology"/>
<dbReference type="Proteomes" id="UP000528964">
    <property type="component" value="Unassembled WGS sequence"/>
</dbReference>
<evidence type="ECO:0000256" key="2">
    <source>
        <dbReference type="HAMAP-Rule" id="MF_00274"/>
    </source>
</evidence>
<dbReference type="PANTHER" id="PTHR33449">
    <property type="entry name" value="NUCLEOID-ASSOCIATED PROTEIN YBAB"/>
    <property type="match status" value="1"/>
</dbReference>
<keyword evidence="1 2" id="KW-0238">DNA-binding</keyword>
<feature type="coiled-coil region" evidence="3">
    <location>
        <begin position="4"/>
        <end position="31"/>
    </location>
</feature>
<dbReference type="PIRSF" id="PIRSF004555">
    <property type="entry name" value="UCP004555"/>
    <property type="match status" value="1"/>
</dbReference>
<sequence length="106" mass="11299">MRDLMGMMAKAKELQQKMQDAQAELERIEVEGASGGGAVRVTLSAKGDLRSVKIEPSLLKPEEAEILEDLLVAAHSDARGKAEAAAQEKMQGLTAGLPIPPGMKLF</sequence>
<dbReference type="Gene3D" id="3.30.1310.10">
    <property type="entry name" value="Nucleoid-associated protein YbaB-like domain"/>
    <property type="match status" value="1"/>
</dbReference>
<evidence type="ECO:0000256" key="3">
    <source>
        <dbReference type="SAM" id="Coils"/>
    </source>
</evidence>
<dbReference type="GO" id="GO:0043590">
    <property type="term" value="C:bacterial nucleoid"/>
    <property type="evidence" value="ECO:0007669"/>
    <property type="project" value="UniProtKB-UniRule"/>
</dbReference>
<keyword evidence="3" id="KW-0175">Coiled coil</keyword>
<dbReference type="Pfam" id="PF02575">
    <property type="entry name" value="YbaB_DNA_bd"/>
    <property type="match status" value="1"/>
</dbReference>
<dbReference type="NCBIfam" id="TIGR00103">
    <property type="entry name" value="DNA_YbaB_EbfC"/>
    <property type="match status" value="1"/>
</dbReference>
<dbReference type="InterPro" id="IPR036894">
    <property type="entry name" value="YbaB-like_sf"/>
</dbReference>
<dbReference type="PANTHER" id="PTHR33449:SF1">
    <property type="entry name" value="NUCLEOID-ASSOCIATED PROTEIN YBAB"/>
    <property type="match status" value="1"/>
</dbReference>
<reference evidence="4 5" key="1">
    <citation type="submission" date="2020-08" db="EMBL/GenBank/DDBJ databases">
        <title>Genomic Encyclopedia of Type Strains, Phase IV (KMG-IV): sequencing the most valuable type-strain genomes for metagenomic binning, comparative biology and taxonomic classification.</title>
        <authorList>
            <person name="Goeker M."/>
        </authorList>
    </citation>
    <scope>NUCLEOTIDE SEQUENCE [LARGE SCALE GENOMIC DNA]</scope>
    <source>
        <strain evidence="4 5">DSM 25481</strain>
    </source>
</reference>
<organism evidence="4 5">
    <name type="scientific">Hansschlegelia beijingensis</name>
    <dbReference type="NCBI Taxonomy" id="1133344"/>
    <lineage>
        <taxon>Bacteria</taxon>
        <taxon>Pseudomonadati</taxon>
        <taxon>Pseudomonadota</taxon>
        <taxon>Alphaproteobacteria</taxon>
        <taxon>Hyphomicrobiales</taxon>
        <taxon>Methylopilaceae</taxon>
        <taxon>Hansschlegelia</taxon>
    </lineage>
</organism>
<comment type="subcellular location">
    <subcellularLocation>
        <location evidence="2">Cytoplasm</location>
        <location evidence="2">Nucleoid</location>
    </subcellularLocation>
</comment>
<dbReference type="GO" id="GO:0003677">
    <property type="term" value="F:DNA binding"/>
    <property type="evidence" value="ECO:0007669"/>
    <property type="project" value="UniProtKB-UniRule"/>
</dbReference>
<accession>A0A7W6D4J8</accession>
<evidence type="ECO:0000313" key="5">
    <source>
        <dbReference type="Proteomes" id="UP000528964"/>
    </source>
</evidence>
<dbReference type="EMBL" id="JACIDR010000002">
    <property type="protein sequence ID" value="MBB3973063.1"/>
    <property type="molecule type" value="Genomic_DNA"/>
</dbReference>
<protein>
    <recommendedName>
        <fullName evidence="2">Nucleoid-associated protein GGR24_001720</fullName>
    </recommendedName>
</protein>
<dbReference type="GO" id="GO:0005829">
    <property type="term" value="C:cytosol"/>
    <property type="evidence" value="ECO:0007669"/>
    <property type="project" value="TreeGrafter"/>
</dbReference>
<evidence type="ECO:0000313" key="4">
    <source>
        <dbReference type="EMBL" id="MBB3973063.1"/>
    </source>
</evidence>
<keyword evidence="5" id="KW-1185">Reference proteome</keyword>
<evidence type="ECO:0000256" key="1">
    <source>
        <dbReference type="ARBA" id="ARBA00023125"/>
    </source>
</evidence>
<comment type="function">
    <text evidence="2">Binds to DNA and alters its conformation. May be involved in regulation of gene expression, nucleoid organization and DNA protection.</text>
</comment>
<name>A0A7W6D4J8_9HYPH</name>
<dbReference type="HAMAP" id="MF_00274">
    <property type="entry name" value="DNA_YbaB_EbfC"/>
    <property type="match status" value="1"/>
</dbReference>
<comment type="subunit">
    <text evidence="2">Homodimer.</text>
</comment>
<dbReference type="AlphaFoldDB" id="A0A7W6D4J8"/>
<dbReference type="RefSeq" id="WP_183394920.1">
    <property type="nucleotide sequence ID" value="NZ_JACIDR010000002.1"/>
</dbReference>
<comment type="similarity">
    <text evidence="2">Belongs to the YbaB/EbfC family.</text>
</comment>
<comment type="caution">
    <text evidence="4">The sequence shown here is derived from an EMBL/GenBank/DDBJ whole genome shotgun (WGS) entry which is preliminary data.</text>
</comment>